<dbReference type="Proteomes" id="UP001302602">
    <property type="component" value="Unassembled WGS sequence"/>
</dbReference>
<feature type="region of interest" description="Disordered" evidence="2">
    <location>
        <begin position="1"/>
        <end position="34"/>
    </location>
</feature>
<accession>A0AAN6TWU3</accession>
<gene>
    <name evidence="4" type="ORF">N657DRAFT_621543</name>
</gene>
<dbReference type="RefSeq" id="XP_062646036.1">
    <property type="nucleotide sequence ID" value="XM_062790625.1"/>
</dbReference>
<dbReference type="InterPro" id="IPR036864">
    <property type="entry name" value="Zn2-C6_fun-type_DNA-bd_sf"/>
</dbReference>
<keyword evidence="5" id="KW-1185">Reference proteome</keyword>
<dbReference type="PRINTS" id="PR00755">
    <property type="entry name" value="AFLATOXINBRP"/>
</dbReference>
<dbReference type="PROSITE" id="PS00463">
    <property type="entry name" value="ZN2_CY6_FUNGAL_1"/>
    <property type="match status" value="1"/>
</dbReference>
<reference evidence="4" key="1">
    <citation type="journal article" date="2023" name="Mol. Phylogenet. Evol.">
        <title>Genome-scale phylogeny and comparative genomics of the fungal order Sordariales.</title>
        <authorList>
            <person name="Hensen N."/>
            <person name="Bonometti L."/>
            <person name="Westerberg I."/>
            <person name="Brannstrom I.O."/>
            <person name="Guillou S."/>
            <person name="Cros-Aarteil S."/>
            <person name="Calhoun S."/>
            <person name="Haridas S."/>
            <person name="Kuo A."/>
            <person name="Mondo S."/>
            <person name="Pangilinan J."/>
            <person name="Riley R."/>
            <person name="LaButti K."/>
            <person name="Andreopoulos B."/>
            <person name="Lipzen A."/>
            <person name="Chen C."/>
            <person name="Yan M."/>
            <person name="Daum C."/>
            <person name="Ng V."/>
            <person name="Clum A."/>
            <person name="Steindorff A."/>
            <person name="Ohm R.A."/>
            <person name="Martin F."/>
            <person name="Silar P."/>
            <person name="Natvig D.O."/>
            <person name="Lalanne C."/>
            <person name="Gautier V."/>
            <person name="Ament-Velasquez S.L."/>
            <person name="Kruys A."/>
            <person name="Hutchinson M.I."/>
            <person name="Powell A.J."/>
            <person name="Barry K."/>
            <person name="Miller A.N."/>
            <person name="Grigoriev I.V."/>
            <person name="Debuchy R."/>
            <person name="Gladieux P."/>
            <person name="Hiltunen Thoren M."/>
            <person name="Johannesson H."/>
        </authorList>
    </citation>
    <scope>NUCLEOTIDE SEQUENCE</scope>
    <source>
        <strain evidence="4">CBS 731.68</strain>
    </source>
</reference>
<organism evidence="4 5">
    <name type="scientific">Parathielavia appendiculata</name>
    <dbReference type="NCBI Taxonomy" id="2587402"/>
    <lineage>
        <taxon>Eukaryota</taxon>
        <taxon>Fungi</taxon>
        <taxon>Dikarya</taxon>
        <taxon>Ascomycota</taxon>
        <taxon>Pezizomycotina</taxon>
        <taxon>Sordariomycetes</taxon>
        <taxon>Sordariomycetidae</taxon>
        <taxon>Sordariales</taxon>
        <taxon>Chaetomiaceae</taxon>
        <taxon>Parathielavia</taxon>
    </lineage>
</organism>
<evidence type="ECO:0000259" key="3">
    <source>
        <dbReference type="PROSITE" id="PS50048"/>
    </source>
</evidence>
<protein>
    <recommendedName>
        <fullName evidence="3">Zn(2)-C6 fungal-type domain-containing protein</fullName>
    </recommendedName>
</protein>
<dbReference type="PANTHER" id="PTHR47784:SF5">
    <property type="entry name" value="STEROL UPTAKE CONTROL PROTEIN 2"/>
    <property type="match status" value="1"/>
</dbReference>
<dbReference type="PROSITE" id="PS50048">
    <property type="entry name" value="ZN2_CY6_FUNGAL_2"/>
    <property type="match status" value="1"/>
</dbReference>
<dbReference type="EMBL" id="MU853231">
    <property type="protein sequence ID" value="KAK4122265.1"/>
    <property type="molecule type" value="Genomic_DNA"/>
</dbReference>
<dbReference type="CDD" id="cd00067">
    <property type="entry name" value="GAL4"/>
    <property type="match status" value="1"/>
</dbReference>
<dbReference type="GO" id="GO:0008270">
    <property type="term" value="F:zinc ion binding"/>
    <property type="evidence" value="ECO:0007669"/>
    <property type="project" value="InterPro"/>
</dbReference>
<reference evidence="4" key="2">
    <citation type="submission" date="2023-05" db="EMBL/GenBank/DDBJ databases">
        <authorList>
            <consortium name="Lawrence Berkeley National Laboratory"/>
            <person name="Steindorff A."/>
            <person name="Hensen N."/>
            <person name="Bonometti L."/>
            <person name="Westerberg I."/>
            <person name="Brannstrom I.O."/>
            <person name="Guillou S."/>
            <person name="Cros-Aarteil S."/>
            <person name="Calhoun S."/>
            <person name="Haridas S."/>
            <person name="Kuo A."/>
            <person name="Mondo S."/>
            <person name="Pangilinan J."/>
            <person name="Riley R."/>
            <person name="Labutti K."/>
            <person name="Andreopoulos B."/>
            <person name="Lipzen A."/>
            <person name="Chen C."/>
            <person name="Yanf M."/>
            <person name="Daum C."/>
            <person name="Ng V."/>
            <person name="Clum A."/>
            <person name="Ohm R."/>
            <person name="Martin F."/>
            <person name="Silar P."/>
            <person name="Natvig D."/>
            <person name="Lalanne C."/>
            <person name="Gautier V."/>
            <person name="Ament-Velasquez S.L."/>
            <person name="Kruys A."/>
            <person name="Hutchinson M.I."/>
            <person name="Powell A.J."/>
            <person name="Barry K."/>
            <person name="Miller A.N."/>
            <person name="Grigoriev I.V."/>
            <person name="Debuchy R."/>
            <person name="Gladieux P."/>
            <person name="Thoren M.H."/>
            <person name="Johannesson H."/>
        </authorList>
    </citation>
    <scope>NUCLEOTIDE SEQUENCE</scope>
    <source>
        <strain evidence="4">CBS 731.68</strain>
    </source>
</reference>
<dbReference type="Gene3D" id="4.10.240.10">
    <property type="entry name" value="Zn(2)-C6 fungal-type DNA-binding domain"/>
    <property type="match status" value="1"/>
</dbReference>
<feature type="compositionally biased region" description="Basic residues" evidence="2">
    <location>
        <begin position="19"/>
        <end position="30"/>
    </location>
</feature>
<dbReference type="PANTHER" id="PTHR47784">
    <property type="entry name" value="STEROL UPTAKE CONTROL PROTEIN 2"/>
    <property type="match status" value="1"/>
</dbReference>
<evidence type="ECO:0000313" key="4">
    <source>
        <dbReference type="EMBL" id="KAK4122265.1"/>
    </source>
</evidence>
<evidence type="ECO:0000256" key="2">
    <source>
        <dbReference type="SAM" id="MobiDB-lite"/>
    </source>
</evidence>
<proteinExistence type="predicted"/>
<feature type="compositionally biased region" description="Polar residues" evidence="2">
    <location>
        <begin position="1"/>
        <end position="16"/>
    </location>
</feature>
<evidence type="ECO:0000313" key="5">
    <source>
        <dbReference type="Proteomes" id="UP001302602"/>
    </source>
</evidence>
<sequence length="442" mass="49472">MNGFPASQSPIATSGSLHGPRRRRPHRKTKTGCTECRRRRVKCDEQKPSCRACVRRAVPCKYASEYRAITDAAGDVSPGLPLTPDTATSPLPHEPGTQQETSARSPRGLPTPSDAPCCARPCAFSVDDLALLHHWTWSTSLSICRESSCADIWQRVFPEVGLRHPFVFHAILSLAALHLVHSHGTRDGGQYVAEAAKHHNEGLRGFRQSLANITEANSEALFVWSLLNMIYVFGVFSRRGVGSGDDCSSPPRHLHKDLVLGIEWIPMIRGIEAVLYPTHHHLRLGRMNRILSLGNWDDLEPGPAVESQGPDGHLCATRKTWENSSDAETYDQALRILRKCRMFIQQFETMDAATLADWGYNRAWSGPLMFVHFAPQSYFTLLHQRQPPALVLFAYFGTLLHGIGSFWFMEGLGEEIVKVVADLLGSYWRPWISWPIEYVGLD</sequence>
<dbReference type="GeneID" id="87827395"/>
<evidence type="ECO:0000256" key="1">
    <source>
        <dbReference type="ARBA" id="ARBA00023242"/>
    </source>
</evidence>
<dbReference type="InterPro" id="IPR053157">
    <property type="entry name" value="Sterol_Uptake_Regulator"/>
</dbReference>
<feature type="domain" description="Zn(2)-C6 fungal-type" evidence="3">
    <location>
        <begin position="32"/>
        <end position="62"/>
    </location>
</feature>
<dbReference type="InterPro" id="IPR001138">
    <property type="entry name" value="Zn2Cys6_DnaBD"/>
</dbReference>
<keyword evidence="1" id="KW-0539">Nucleus</keyword>
<dbReference type="InterPro" id="IPR021858">
    <property type="entry name" value="Fun_TF"/>
</dbReference>
<dbReference type="SUPFAM" id="SSF57701">
    <property type="entry name" value="Zn2/Cys6 DNA-binding domain"/>
    <property type="match status" value="1"/>
</dbReference>
<dbReference type="Pfam" id="PF11951">
    <property type="entry name" value="Fungal_trans_2"/>
    <property type="match status" value="1"/>
</dbReference>
<comment type="caution">
    <text evidence="4">The sequence shown here is derived from an EMBL/GenBank/DDBJ whole genome shotgun (WGS) entry which is preliminary data.</text>
</comment>
<dbReference type="AlphaFoldDB" id="A0AAN6TWU3"/>
<name>A0AAN6TWU3_9PEZI</name>
<feature type="region of interest" description="Disordered" evidence="2">
    <location>
        <begin position="73"/>
        <end position="112"/>
    </location>
</feature>
<dbReference type="GO" id="GO:0001228">
    <property type="term" value="F:DNA-binding transcription activator activity, RNA polymerase II-specific"/>
    <property type="evidence" value="ECO:0007669"/>
    <property type="project" value="TreeGrafter"/>
</dbReference>
<dbReference type="Pfam" id="PF00172">
    <property type="entry name" value="Zn_clus"/>
    <property type="match status" value="1"/>
</dbReference>
<dbReference type="SMART" id="SM00066">
    <property type="entry name" value="GAL4"/>
    <property type="match status" value="1"/>
</dbReference>